<proteinExistence type="predicted"/>
<dbReference type="Gene3D" id="1.10.260.50">
    <property type="match status" value="1"/>
</dbReference>
<comment type="caution">
    <text evidence="1">The sequence shown here is derived from an EMBL/GenBank/DDBJ whole genome shotgun (WGS) entry which is preliminary data.</text>
</comment>
<dbReference type="InterPro" id="IPR015422">
    <property type="entry name" value="PyrdxlP-dep_Trfase_small"/>
</dbReference>
<evidence type="ECO:0000313" key="1">
    <source>
        <dbReference type="EMBL" id="NVN31515.1"/>
    </source>
</evidence>
<organism evidence="1 2">
    <name type="scientific">Endobacter medicaginis</name>
    <dbReference type="NCBI Taxonomy" id="1181271"/>
    <lineage>
        <taxon>Bacteria</taxon>
        <taxon>Pseudomonadati</taxon>
        <taxon>Pseudomonadota</taxon>
        <taxon>Alphaproteobacteria</taxon>
        <taxon>Acetobacterales</taxon>
        <taxon>Acetobacteraceae</taxon>
        <taxon>Endobacter</taxon>
    </lineage>
</organism>
<protein>
    <submittedName>
        <fullName evidence="1">Cysteine desulfurase</fullName>
    </submittedName>
</protein>
<dbReference type="EMBL" id="JABXXQ010000398">
    <property type="protein sequence ID" value="NVN31515.1"/>
    <property type="molecule type" value="Genomic_DNA"/>
</dbReference>
<dbReference type="Gene3D" id="3.90.1150.10">
    <property type="entry name" value="Aspartate Aminotransferase, domain 1"/>
    <property type="match status" value="1"/>
</dbReference>
<sequence>MYLDANATEPLRPQARAALLDTLDLGVANPASVHAAGRRARAMLE</sequence>
<name>A0A850NVH9_9PROT</name>
<gene>
    <name evidence="1" type="ORF">HUK83_14400</name>
</gene>
<accession>A0A850NVH9</accession>
<reference evidence="1 2" key="1">
    <citation type="submission" date="2020-06" db="EMBL/GenBank/DDBJ databases">
        <title>Description of novel acetic acid bacteria.</title>
        <authorList>
            <person name="Sombolestani A."/>
        </authorList>
    </citation>
    <scope>NUCLEOTIDE SEQUENCE [LARGE SCALE GENOMIC DNA]</scope>
    <source>
        <strain evidence="1 2">LMG 26838</strain>
    </source>
</reference>
<dbReference type="Proteomes" id="UP000565205">
    <property type="component" value="Unassembled WGS sequence"/>
</dbReference>
<feature type="non-terminal residue" evidence="1">
    <location>
        <position position="45"/>
    </location>
</feature>
<dbReference type="AlphaFoldDB" id="A0A850NVH9"/>
<evidence type="ECO:0000313" key="2">
    <source>
        <dbReference type="Proteomes" id="UP000565205"/>
    </source>
</evidence>